<feature type="domain" description="Trimeric autotransporter adhesin YadA-like head" evidence="2">
    <location>
        <begin position="240"/>
        <end position="265"/>
    </location>
</feature>
<dbReference type="InterPro" id="IPR008635">
    <property type="entry name" value="Coiled_stalk_dom"/>
</dbReference>
<dbReference type="CDD" id="cd12820">
    <property type="entry name" value="LbR_YadA-like"/>
    <property type="match status" value="1"/>
</dbReference>
<dbReference type="InterPro" id="IPR011049">
    <property type="entry name" value="Serralysin-like_metalloprot_C"/>
</dbReference>
<feature type="domain" description="Trimeric autotransporter adhesin YadA-like head" evidence="2">
    <location>
        <begin position="189"/>
        <end position="213"/>
    </location>
</feature>
<evidence type="ECO:0000259" key="3">
    <source>
        <dbReference type="Pfam" id="PF05662"/>
    </source>
</evidence>
<evidence type="ECO:0000313" key="5">
    <source>
        <dbReference type="EMBL" id="MDQ8936371.1"/>
    </source>
</evidence>
<reference evidence="5" key="1">
    <citation type="submission" date="2023-08" db="EMBL/GenBank/DDBJ databases">
        <title>Emergence of clinically-relevant ST2 carbapenem-resistant Acinetobacter baumannii strains in hospital sewages in Zhejiang, East of China.</title>
        <authorList>
            <person name="Kaichao C."/>
            <person name="Zhang R."/>
        </authorList>
    </citation>
    <scope>NUCLEOTIDE SEQUENCE</scope>
    <source>
        <strain evidence="5">M-RB-37</strain>
    </source>
</reference>
<dbReference type="AlphaFoldDB" id="A0AAW8JB44"/>
<dbReference type="Pfam" id="PF05662">
    <property type="entry name" value="YadA_stalk"/>
    <property type="match status" value="3"/>
</dbReference>
<dbReference type="Pfam" id="PF05658">
    <property type="entry name" value="YadA_head"/>
    <property type="match status" value="9"/>
</dbReference>
<feature type="domain" description="Trimeric autotransporter adhesin YadA-like head" evidence="2">
    <location>
        <begin position="701"/>
        <end position="723"/>
    </location>
</feature>
<feature type="compositionally biased region" description="Polar residues" evidence="1">
    <location>
        <begin position="222"/>
        <end position="237"/>
    </location>
</feature>
<dbReference type="Proteomes" id="UP001243844">
    <property type="component" value="Unassembled WGS sequence"/>
</dbReference>
<feature type="domain" description="Trimeric autotransporter adhesin YadA-like head" evidence="2">
    <location>
        <begin position="309"/>
        <end position="335"/>
    </location>
</feature>
<comment type="caution">
    <text evidence="5">The sequence shown here is derived from an EMBL/GenBank/DDBJ whole genome shotgun (WGS) entry which is preliminary data.</text>
</comment>
<dbReference type="InterPro" id="IPR008640">
    <property type="entry name" value="Adhesin_Head_dom"/>
</dbReference>
<feature type="non-terminal residue" evidence="5">
    <location>
        <position position="996"/>
    </location>
</feature>
<feature type="domain" description="Trimeric autotransporter adhesin YadA-like head" evidence="2">
    <location>
        <begin position="520"/>
        <end position="546"/>
    </location>
</feature>
<feature type="region of interest" description="Disordered" evidence="1">
    <location>
        <begin position="214"/>
        <end position="237"/>
    </location>
</feature>
<feature type="domain" description="Trimeric autotransporter adhesin YadA-like stalk" evidence="3">
    <location>
        <begin position="928"/>
        <end position="965"/>
    </location>
</feature>
<dbReference type="EMBL" id="JAVIDL010000022">
    <property type="protein sequence ID" value="MDQ8936371.1"/>
    <property type="molecule type" value="Genomic_DNA"/>
</dbReference>
<gene>
    <name evidence="5" type="ORF">RFH47_11650</name>
</gene>
<dbReference type="Gene3D" id="2.20.70.140">
    <property type="match status" value="1"/>
</dbReference>
<dbReference type="Gene3D" id="6.20.50.100">
    <property type="match status" value="1"/>
</dbReference>
<dbReference type="Gene3D" id="6.10.250.2040">
    <property type="match status" value="1"/>
</dbReference>
<feature type="domain" description="Trimeric autotransporter adhesin YadA-like head" evidence="2">
    <location>
        <begin position="267"/>
        <end position="293"/>
    </location>
</feature>
<feature type="domain" description="ESPR" evidence="4">
    <location>
        <begin position="1"/>
        <end position="47"/>
    </location>
</feature>
<evidence type="ECO:0000259" key="2">
    <source>
        <dbReference type="Pfam" id="PF05658"/>
    </source>
</evidence>
<organism evidence="5 6">
    <name type="scientific">Acinetobacter rudis</name>
    <dbReference type="NCBI Taxonomy" id="632955"/>
    <lineage>
        <taxon>Bacteria</taxon>
        <taxon>Pseudomonadati</taxon>
        <taxon>Pseudomonadota</taxon>
        <taxon>Gammaproteobacteria</taxon>
        <taxon>Moraxellales</taxon>
        <taxon>Moraxellaceae</taxon>
        <taxon>Acinetobacter</taxon>
    </lineage>
</organism>
<protein>
    <submittedName>
        <fullName evidence="5">ESPR-type extended signal peptide-containing protein</fullName>
    </submittedName>
</protein>
<dbReference type="Pfam" id="PF13018">
    <property type="entry name" value="ESPR"/>
    <property type="match status" value="1"/>
</dbReference>
<dbReference type="Gene3D" id="2.150.10.10">
    <property type="entry name" value="Serralysin-like metalloprotease, C-terminal"/>
    <property type="match status" value="6"/>
</dbReference>
<feature type="domain" description="Trimeric autotransporter adhesin YadA-like stalk" evidence="3">
    <location>
        <begin position="767"/>
        <end position="806"/>
    </location>
</feature>
<feature type="domain" description="Trimeric autotransporter adhesin YadA-like head" evidence="2">
    <location>
        <begin position="382"/>
        <end position="401"/>
    </location>
</feature>
<dbReference type="GO" id="GO:0019867">
    <property type="term" value="C:outer membrane"/>
    <property type="evidence" value="ECO:0007669"/>
    <property type="project" value="InterPro"/>
</dbReference>
<dbReference type="InterPro" id="IPR024973">
    <property type="entry name" value="ESPR"/>
</dbReference>
<sequence>MNKVYRVIWNASTGVWVAVSELATAKGKSSKSVKVMSAAGVLLGATITFSADAFAAGNGTTLAGNKCENNAVATADGSQSIAIGCDSKAGGDHYIYDRKNPYNKSTSSVSTRWADGTAGNTAVGTGAKANATGSQGLATALGAYANAANTASVAIGVAALSTGNTALAIGRQSAATADYAQAIGNVSAATGKGSLAVGHSATATGNRSISIGSADIDSATSTDPNQQGTDYQTKDQTLSTGKDSIAIGAAAKAEKDNALAVGAHAKATGTDSTAMGYQSAATGSDSFALGREAQASANNSFAMGAKSEAKGENAYAMGSSSQAAGKNAFAMGGESKALGENALAVGGLSLAKEKNSIAVGVNAKANFANSVALGTGAEVNHTNSIAIGENSKTNEYTSTAFLYEENVAGAKAAGSVSFGTKDNERRLQNVAAGSLDTDGVNVSQLKKHKLITDQTGGDVANHLGGGAKFDQTTGKVTAPTYTIDNKTYNNVGDALTAAKTKYYSVNDNGTAQGNYNNDGATKSGALAAGIDAKAQLENAVAVGKGAEVTRGLSDPDAVITGGVAIGEVAKSVNDGIAIGRNAMANSGEDLGGVAIGNDSVAYAHSVALGTGAVADQAGTDINNGSVAIGALSNSGNSDGGVAIGVAAKIGNTTSDTVAIGRKATVLDGAEKSLALGSNTTIEAHAKESTALGYGATITQSNGTAIGNGSKVTKQNAVAIGSHATTESDATSEIEAELAGLKFGGFAGAAKNAGDQVSFGSKGAERQLKNVASGKISADSTDAINGSQLHATNKVLGNAVNSTKTILGGNATVNNDGSLTMTNIGDTQKNNIHDAIKSVNDTANKGWNLTANGADQTQVKPGDVVDFANTDSNIKVSKSGNNVKVDLSKNLTGLESVTVGDTVINNAGLTIKNGPSITAGGINAGSKVISNVADGEKGTDAVNLNQLNKASAASKTEVVEGKNINVTKSQGLDGHDIYTVKTATEVDFDKVTVGGVT</sequence>
<feature type="domain" description="Trimeric autotransporter adhesin YadA-like stalk" evidence="3">
    <location>
        <begin position="426"/>
        <end position="447"/>
    </location>
</feature>
<accession>A0AAW8JB44</accession>
<evidence type="ECO:0000259" key="4">
    <source>
        <dbReference type="Pfam" id="PF13018"/>
    </source>
</evidence>
<evidence type="ECO:0000313" key="6">
    <source>
        <dbReference type="Proteomes" id="UP001243844"/>
    </source>
</evidence>
<feature type="domain" description="Trimeric autotransporter adhesin YadA-like head" evidence="2">
    <location>
        <begin position="352"/>
        <end position="377"/>
    </location>
</feature>
<feature type="domain" description="Trimeric autotransporter adhesin YadA-like head" evidence="2">
    <location>
        <begin position="162"/>
        <end position="185"/>
    </location>
</feature>
<name>A0AAW8JB44_9GAMM</name>
<dbReference type="SUPFAM" id="SSF101967">
    <property type="entry name" value="Adhesin YadA, collagen-binding domain"/>
    <property type="match status" value="5"/>
</dbReference>
<evidence type="ECO:0000256" key="1">
    <source>
        <dbReference type="SAM" id="MobiDB-lite"/>
    </source>
</evidence>
<dbReference type="RefSeq" id="WP_308981698.1">
    <property type="nucleotide sequence ID" value="NZ_JAVIDL010000022.1"/>
</dbReference>
<proteinExistence type="predicted"/>